<evidence type="ECO:0000313" key="9">
    <source>
        <dbReference type="EMBL" id="MDQ0446417.1"/>
    </source>
</evidence>
<evidence type="ECO:0000256" key="4">
    <source>
        <dbReference type="ARBA" id="ARBA00022475"/>
    </source>
</evidence>
<feature type="transmembrane region" description="Helical" evidence="8">
    <location>
        <begin position="180"/>
        <end position="199"/>
    </location>
</feature>
<keyword evidence="6 8" id="KW-1133">Transmembrane helix</keyword>
<evidence type="ECO:0000256" key="3">
    <source>
        <dbReference type="ARBA" id="ARBA00022448"/>
    </source>
</evidence>
<dbReference type="PANTHER" id="PTHR21716">
    <property type="entry name" value="TRANSMEMBRANE PROTEIN"/>
    <property type="match status" value="1"/>
</dbReference>
<dbReference type="EMBL" id="JAUSVP010000002">
    <property type="protein sequence ID" value="MDQ0446417.1"/>
    <property type="molecule type" value="Genomic_DNA"/>
</dbReference>
<comment type="similarity">
    <text evidence="2">Belongs to the autoinducer-2 exporter (AI-2E) (TC 2.A.86) family.</text>
</comment>
<comment type="subcellular location">
    <subcellularLocation>
        <location evidence="1">Cell membrane</location>
        <topology evidence="1">Multi-pass membrane protein</topology>
    </subcellularLocation>
</comment>
<keyword evidence="5 8" id="KW-0812">Transmembrane</keyword>
<name>A0ABU0HVQ2_9HYPH</name>
<feature type="transmembrane region" description="Helical" evidence="8">
    <location>
        <begin position="15"/>
        <end position="34"/>
    </location>
</feature>
<dbReference type="PANTHER" id="PTHR21716:SF53">
    <property type="entry name" value="PERMEASE PERM-RELATED"/>
    <property type="match status" value="1"/>
</dbReference>
<feature type="transmembrane region" description="Helical" evidence="8">
    <location>
        <begin position="338"/>
        <end position="363"/>
    </location>
</feature>
<evidence type="ECO:0000256" key="8">
    <source>
        <dbReference type="SAM" id="Phobius"/>
    </source>
</evidence>
<feature type="transmembrane region" description="Helical" evidence="8">
    <location>
        <begin position="296"/>
        <end position="318"/>
    </location>
</feature>
<dbReference type="Pfam" id="PF01594">
    <property type="entry name" value="AI-2E_transport"/>
    <property type="match status" value="1"/>
</dbReference>
<comment type="caution">
    <text evidence="9">The sequence shown here is derived from an EMBL/GenBank/DDBJ whole genome shotgun (WGS) entry which is preliminary data.</text>
</comment>
<keyword evidence="7 8" id="KW-0472">Membrane</keyword>
<accession>A0ABU0HVQ2</accession>
<protein>
    <submittedName>
        <fullName evidence="9">PurR-regulated permease PerM</fullName>
    </submittedName>
</protein>
<keyword evidence="10" id="KW-1185">Reference proteome</keyword>
<sequence>MSEDPVTAQRLRQGLPVIVALASFLLVVGVMAALYFGREILVPVTLAILLSFVLAPFVRALRRIRVPRAPAVMLVVVVVFGALFGIGSLIASEASQLASDLPRYTITMRDKIRDLRGATNGAGSLSRLVDMVQDLGAAIQPPPAAEYKGDPGTPTHPLTVELSPARTSVLDTLQTFAGPVLHPLATTGLILIFTIFILMQREDLRNRAIRLVGPGDLRRTTAAIDDATSRLSKFFLAQLALNIAFGVVIGVGLGLIGVPSPTLFGVLAAILRFVPYIGAAISALLPVVLAAAVDPGWSMVIATVALFLVVEPLCGHVIEPLLYGHSTGISPVAVILSATIWTFLWGPIGLVLATPLTVCLVVLGRHVERLWYLDVLLGDRPALDPPEIFYQRMLANDPAEAIEQGRQFLKERALVTYYDQVVMAGLLMAQEDLSRGTLVRSRQDEVGESIRTVVARLGTSPVARRPRKGKASRGADTETAAALDAIGPDRQEAAIVLGRDDLAPAWRGTKPVLCVSSRGPFDEAATLMLSQILARHGLASQTLSMAAIRSGEKPEDMAGIAMVCFSYLEPVSLSQVRFTVRQARAAIPGVRVLVGFWRERDPSTLARLRRATSADDLVTSLSDALSAALDASRTGRAPQALPEARPAPVTVVQGAIA</sequence>
<organism evidence="9 10">
    <name type="scientific">Methylobacterium aerolatum</name>
    <dbReference type="NCBI Taxonomy" id="418708"/>
    <lineage>
        <taxon>Bacteria</taxon>
        <taxon>Pseudomonadati</taxon>
        <taxon>Pseudomonadota</taxon>
        <taxon>Alphaproteobacteria</taxon>
        <taxon>Hyphomicrobiales</taxon>
        <taxon>Methylobacteriaceae</taxon>
        <taxon>Methylobacterium</taxon>
    </lineage>
</organism>
<gene>
    <name evidence="9" type="ORF">QO012_000906</name>
</gene>
<evidence type="ECO:0000256" key="2">
    <source>
        <dbReference type="ARBA" id="ARBA00009773"/>
    </source>
</evidence>
<evidence type="ECO:0000256" key="7">
    <source>
        <dbReference type="ARBA" id="ARBA00023136"/>
    </source>
</evidence>
<keyword evidence="4" id="KW-1003">Cell membrane</keyword>
<evidence type="ECO:0000256" key="6">
    <source>
        <dbReference type="ARBA" id="ARBA00022989"/>
    </source>
</evidence>
<dbReference type="Proteomes" id="UP001231124">
    <property type="component" value="Unassembled WGS sequence"/>
</dbReference>
<feature type="transmembrane region" description="Helical" evidence="8">
    <location>
        <begin position="264"/>
        <end position="289"/>
    </location>
</feature>
<keyword evidence="3" id="KW-0813">Transport</keyword>
<dbReference type="InterPro" id="IPR002549">
    <property type="entry name" value="AI-2E-like"/>
</dbReference>
<evidence type="ECO:0000256" key="1">
    <source>
        <dbReference type="ARBA" id="ARBA00004651"/>
    </source>
</evidence>
<feature type="transmembrane region" description="Helical" evidence="8">
    <location>
        <begin position="40"/>
        <end position="58"/>
    </location>
</feature>
<evidence type="ECO:0000313" key="10">
    <source>
        <dbReference type="Proteomes" id="UP001231124"/>
    </source>
</evidence>
<dbReference type="RefSeq" id="WP_238201223.1">
    <property type="nucleotide sequence ID" value="NZ_BPQE01000002.1"/>
</dbReference>
<reference evidence="9 10" key="1">
    <citation type="submission" date="2023-07" db="EMBL/GenBank/DDBJ databases">
        <title>Genomic Encyclopedia of Type Strains, Phase IV (KMG-IV): sequencing the most valuable type-strain genomes for metagenomic binning, comparative biology and taxonomic classification.</title>
        <authorList>
            <person name="Goeker M."/>
        </authorList>
    </citation>
    <scope>NUCLEOTIDE SEQUENCE [LARGE SCALE GENOMIC DNA]</scope>
    <source>
        <strain evidence="9 10">DSM 19013</strain>
    </source>
</reference>
<feature type="transmembrane region" description="Helical" evidence="8">
    <location>
        <begin position="239"/>
        <end position="258"/>
    </location>
</feature>
<feature type="transmembrane region" description="Helical" evidence="8">
    <location>
        <begin position="70"/>
        <end position="91"/>
    </location>
</feature>
<evidence type="ECO:0000256" key="5">
    <source>
        <dbReference type="ARBA" id="ARBA00022692"/>
    </source>
</evidence>
<proteinExistence type="inferred from homology"/>